<comment type="caution">
    <text evidence="5">The sequence shown here is derived from an EMBL/GenBank/DDBJ whole genome shotgun (WGS) entry which is preliminary data.</text>
</comment>
<evidence type="ECO:0000256" key="2">
    <source>
        <dbReference type="ARBA" id="ARBA00022801"/>
    </source>
</evidence>
<evidence type="ECO:0000256" key="3">
    <source>
        <dbReference type="ARBA" id="ARBA00022840"/>
    </source>
</evidence>
<dbReference type="Pfam" id="PF02626">
    <property type="entry name" value="CT_A_B"/>
    <property type="match status" value="1"/>
</dbReference>
<dbReference type="RefSeq" id="WP_146816426.1">
    <property type="nucleotide sequence ID" value="NZ_BJYA01000012.1"/>
</dbReference>
<proteinExistence type="predicted"/>
<reference evidence="5 6" key="1">
    <citation type="submission" date="2019-07" db="EMBL/GenBank/DDBJ databases">
        <title>Whole genome shotgun sequence of Alkalibacillus haloalkaliphilus NBRC 103110.</title>
        <authorList>
            <person name="Hosoyama A."/>
            <person name="Uohara A."/>
            <person name="Ohji S."/>
            <person name="Ichikawa N."/>
        </authorList>
    </citation>
    <scope>NUCLEOTIDE SEQUENCE [LARGE SCALE GENOMIC DNA]</scope>
    <source>
        <strain evidence="5 6">NBRC 103110</strain>
    </source>
</reference>
<dbReference type="OrthoDB" id="9782422at2"/>
<dbReference type="AlphaFoldDB" id="A0A511W4H4"/>
<dbReference type="InterPro" id="IPR052708">
    <property type="entry name" value="PxpC"/>
</dbReference>
<keyword evidence="3" id="KW-0067">ATP-binding</keyword>
<keyword evidence="1" id="KW-0547">Nucleotide-binding</keyword>
<dbReference type="Gene3D" id="2.40.100.10">
    <property type="entry name" value="Cyclophilin-like"/>
    <property type="match status" value="1"/>
</dbReference>
<evidence type="ECO:0000256" key="1">
    <source>
        <dbReference type="ARBA" id="ARBA00022741"/>
    </source>
</evidence>
<dbReference type="EMBL" id="BJYA01000012">
    <property type="protein sequence ID" value="GEN46006.1"/>
    <property type="molecule type" value="Genomic_DNA"/>
</dbReference>
<dbReference type="Proteomes" id="UP000321440">
    <property type="component" value="Unassembled WGS sequence"/>
</dbReference>
<protein>
    <submittedName>
        <fullName evidence="5">Urea carboxylase</fullName>
    </submittedName>
</protein>
<name>A0A511W4H4_9BACI</name>
<feature type="domain" description="Carboxyltransferase" evidence="4">
    <location>
        <begin position="26"/>
        <end position="301"/>
    </location>
</feature>
<dbReference type="InterPro" id="IPR003778">
    <property type="entry name" value="CT_A_B"/>
</dbReference>
<gene>
    <name evidence="5" type="ORF">AHA02nite_17820</name>
</gene>
<dbReference type="SUPFAM" id="SSF50891">
    <property type="entry name" value="Cyclophilin-like"/>
    <property type="match status" value="1"/>
</dbReference>
<dbReference type="InterPro" id="IPR029000">
    <property type="entry name" value="Cyclophilin-like_dom_sf"/>
</dbReference>
<evidence type="ECO:0000313" key="5">
    <source>
        <dbReference type="EMBL" id="GEN46006.1"/>
    </source>
</evidence>
<keyword evidence="6" id="KW-1185">Reference proteome</keyword>
<sequence length="301" mass="33333">MEQLIQVKKPGLFLSIQDLGRPGYQHLGVPVSGAMDRYALIMGNRLLNNEDGFAALEITFGGTELTFKYDAVICITGGDLAAHIDYEPVPLWETIKVQQGKRLTFERPVRGMRAYLCVAGGIQSEKWLGSQSTFEKGKMGSRLEEEDVIKVGQVDGDQPYLRALRRDLRPILTQTVTLRVVASQIESQFTTASVSKFYQSSYVFKKGDRMGCMLEGASLVHTSTADIVSDVVTYGTIQVPANGQPMILLADRQTTGGYTTIGTVISADHWKLAQMAPGATVQFEKVSIKEAEWLQQLWQQF</sequence>
<dbReference type="NCBIfam" id="TIGR00724">
    <property type="entry name" value="urea_amlyse_rel"/>
    <property type="match status" value="1"/>
</dbReference>
<dbReference type="PANTHER" id="PTHR43309:SF5">
    <property type="entry name" value="5-OXOPROLINASE SUBUNIT C"/>
    <property type="match status" value="1"/>
</dbReference>
<dbReference type="PANTHER" id="PTHR43309">
    <property type="entry name" value="5-OXOPROLINASE SUBUNIT C"/>
    <property type="match status" value="1"/>
</dbReference>
<dbReference type="SMART" id="SM00797">
    <property type="entry name" value="AHS2"/>
    <property type="match status" value="1"/>
</dbReference>
<evidence type="ECO:0000313" key="6">
    <source>
        <dbReference type="Proteomes" id="UP000321440"/>
    </source>
</evidence>
<dbReference type="GO" id="GO:0016787">
    <property type="term" value="F:hydrolase activity"/>
    <property type="evidence" value="ECO:0007669"/>
    <property type="project" value="UniProtKB-KW"/>
</dbReference>
<accession>A0A511W4H4</accession>
<evidence type="ECO:0000259" key="4">
    <source>
        <dbReference type="SMART" id="SM00797"/>
    </source>
</evidence>
<dbReference type="GO" id="GO:0005524">
    <property type="term" value="F:ATP binding"/>
    <property type="evidence" value="ECO:0007669"/>
    <property type="project" value="UniProtKB-KW"/>
</dbReference>
<keyword evidence="2" id="KW-0378">Hydrolase</keyword>
<organism evidence="5 6">
    <name type="scientific">Alkalibacillus haloalkaliphilus</name>
    <dbReference type="NCBI Taxonomy" id="94136"/>
    <lineage>
        <taxon>Bacteria</taxon>
        <taxon>Bacillati</taxon>
        <taxon>Bacillota</taxon>
        <taxon>Bacilli</taxon>
        <taxon>Bacillales</taxon>
        <taxon>Bacillaceae</taxon>
        <taxon>Alkalibacillus</taxon>
    </lineage>
</organism>